<comment type="caution">
    <text evidence="13">The sequence shown here is derived from an EMBL/GenBank/DDBJ whole genome shotgun (WGS) entry which is preliminary data.</text>
</comment>
<dbReference type="Gene3D" id="2.40.170.20">
    <property type="entry name" value="TonB-dependent receptor, beta-barrel domain"/>
    <property type="match status" value="1"/>
</dbReference>
<keyword evidence="7 8" id="KW-0998">Cell outer membrane</keyword>
<evidence type="ECO:0000259" key="11">
    <source>
        <dbReference type="Pfam" id="PF00593"/>
    </source>
</evidence>
<keyword evidence="3 8" id="KW-1134">Transmembrane beta strand</keyword>
<feature type="domain" description="TonB-dependent receptor-like beta-barrel" evidence="11">
    <location>
        <begin position="451"/>
        <end position="1007"/>
    </location>
</feature>
<evidence type="ECO:0000256" key="10">
    <source>
        <dbReference type="SAM" id="SignalP"/>
    </source>
</evidence>
<dbReference type="SUPFAM" id="SSF56935">
    <property type="entry name" value="Porins"/>
    <property type="match status" value="1"/>
</dbReference>
<keyword evidence="6 8" id="KW-0472">Membrane</keyword>
<dbReference type="InterPro" id="IPR036942">
    <property type="entry name" value="Beta-barrel_TonB_sf"/>
</dbReference>
<dbReference type="InterPro" id="IPR000531">
    <property type="entry name" value="Beta-barrel_TonB"/>
</dbReference>
<keyword evidence="2 8" id="KW-0813">Transport</keyword>
<dbReference type="Pfam" id="PF00593">
    <property type="entry name" value="TonB_dep_Rec_b-barrel"/>
    <property type="match status" value="1"/>
</dbReference>
<dbReference type="NCBIfam" id="TIGR04057">
    <property type="entry name" value="SusC_RagA_signa"/>
    <property type="match status" value="1"/>
</dbReference>
<dbReference type="FunFam" id="2.170.130.10:FF:000008">
    <property type="entry name" value="SusC/RagA family TonB-linked outer membrane protein"/>
    <property type="match status" value="1"/>
</dbReference>
<reference evidence="13 14" key="1">
    <citation type="submission" date="2019-04" db="EMBL/GenBank/DDBJ databases">
        <title>Pedobacter sp. AR-3-17 sp. nov., isolated from Arctic soil.</title>
        <authorList>
            <person name="Dahal R.H."/>
            <person name="Kim D.-U."/>
        </authorList>
    </citation>
    <scope>NUCLEOTIDE SEQUENCE [LARGE SCALE GENOMIC DNA]</scope>
    <source>
        <strain evidence="13 14">AR-3-17</strain>
    </source>
</reference>
<evidence type="ECO:0000256" key="2">
    <source>
        <dbReference type="ARBA" id="ARBA00022448"/>
    </source>
</evidence>
<dbReference type="EMBL" id="SWBP01000005">
    <property type="protein sequence ID" value="TKB96241.1"/>
    <property type="molecule type" value="Genomic_DNA"/>
</dbReference>
<dbReference type="PROSITE" id="PS52016">
    <property type="entry name" value="TONB_DEPENDENT_REC_3"/>
    <property type="match status" value="1"/>
</dbReference>
<dbReference type="Pfam" id="PF07715">
    <property type="entry name" value="Plug"/>
    <property type="match status" value="1"/>
</dbReference>
<feature type="chain" id="PRO_5020515879" evidence="10">
    <location>
        <begin position="34"/>
        <end position="1069"/>
    </location>
</feature>
<dbReference type="Pfam" id="PF13715">
    <property type="entry name" value="CarbopepD_reg_2"/>
    <property type="match status" value="1"/>
</dbReference>
<dbReference type="GO" id="GO:0009279">
    <property type="term" value="C:cell outer membrane"/>
    <property type="evidence" value="ECO:0007669"/>
    <property type="project" value="UniProtKB-SubCell"/>
</dbReference>
<dbReference type="InterPro" id="IPR023997">
    <property type="entry name" value="TonB-dep_OMP_SusC/RagA_CS"/>
</dbReference>
<dbReference type="InterPro" id="IPR012910">
    <property type="entry name" value="Plug_dom"/>
</dbReference>
<dbReference type="Gene3D" id="2.60.40.1120">
    <property type="entry name" value="Carboxypeptidase-like, regulatory domain"/>
    <property type="match status" value="1"/>
</dbReference>
<keyword evidence="10" id="KW-0732">Signal</keyword>
<comment type="subcellular location">
    <subcellularLocation>
        <location evidence="1 8">Cell outer membrane</location>
        <topology evidence="1 8">Multi-pass membrane protein</topology>
    </subcellularLocation>
</comment>
<dbReference type="SUPFAM" id="SSF49464">
    <property type="entry name" value="Carboxypeptidase regulatory domain-like"/>
    <property type="match status" value="1"/>
</dbReference>
<gene>
    <name evidence="13" type="ORF">FA046_13720</name>
</gene>
<sequence>MNPKIFKNPKGFSHRVLSLMCLLFMFSSLLVNAQDKTISGKIIDETGEPVPGVVVQNKVSKKGVVSDLSGRYSLTANTGDDLVFSFLGYITQTVKVGASSTIDITLSSDTRALSEVVVIGYGTQKKANVSGAVSTFKADKLEERPVGRVDQAMVGQMAGVTVKQTTGLPGKGLSIQVRGTGSISAGNEPLYVIDGFPLAGASPNGAGNYATGNPLDNINPNDIESIQVLKDAASAAIYGSRAANGVVLITTKGGKIGKPKLTFNSYVGYNEASRKVDMLTGPEWIDRATEIINAQWVASGTGRTAAQTNEQRRVILGLAPGLVNTGFMTDDRWAQPGYPGLRVIDWQDEAFRKGVTQNYQLSASGATDAVKYYVSGNYAGQEGMVIGLNFKSYSARANVEINPNKNLKLGLNLSPTYSVGEDPGVEGKDNILHQLTSMTPIQEDTMGVYNNSFNNDQYRWSSSPNSPIAKLQNTQTNNATFRNIASIFAEYKILEGLTFKTTLNLDNSDYNAKRYTPYTIGGTLAARLSQLTVGTSGAFTSFRRQTFVNENTLNFQKKFNDKHDLSVLGGYSFNTDKLNTQSLTSQGGFGNSVITTLNAANGIVGNTFETKNVLLSYFGRLQYSYADKYLFSASLRRDGSSRFGANTKWGLFPSASAAWRVTQESFMTDYANVVSDLKVRVSYGESGNYNIGDYSSIPLLANFNYSFNGVPAIGQAPNGIVNPNLAWEKSKTINAGIDFGLFKNRISGAFDIYRKESSDLLLNVSVPQITGFSSSLDNIGQVQNNGWEFELSSQNLVGDFKWSTSANLTHNSNKVMALPNGQSQILVPSSFDIPHSLIRVGDPLYSIFVVKQLGILSAQDITNNVARYGAQKEGDAKYFDANGDGVIDANDRVIVGHPNPNYIYGITNNFKYKNFDLSVLVQGQTGGSLYSLFGRSVNRTGTGVTDNVLGTWENRWRSASDPGDGQIGKAYSTFGRIKNTDWLYSSDYVRVRNITLGYNLGNAIKIKQIQGARIYISAENFFGKDKYDGGFNPEATNTSFSGSTQYPESGDYGGLPLAKSLIFGLNFTF</sequence>
<evidence type="ECO:0000256" key="1">
    <source>
        <dbReference type="ARBA" id="ARBA00004571"/>
    </source>
</evidence>
<keyword evidence="14" id="KW-1185">Reference proteome</keyword>
<evidence type="ECO:0000256" key="3">
    <source>
        <dbReference type="ARBA" id="ARBA00022452"/>
    </source>
</evidence>
<evidence type="ECO:0000256" key="8">
    <source>
        <dbReference type="PROSITE-ProRule" id="PRU01360"/>
    </source>
</evidence>
<dbReference type="NCBIfam" id="TIGR04056">
    <property type="entry name" value="OMP_RagA_SusC"/>
    <property type="match status" value="1"/>
</dbReference>
<evidence type="ECO:0000313" key="14">
    <source>
        <dbReference type="Proteomes" id="UP000308181"/>
    </source>
</evidence>
<dbReference type="OrthoDB" id="9768177at2"/>
<evidence type="ECO:0000256" key="6">
    <source>
        <dbReference type="ARBA" id="ARBA00023136"/>
    </source>
</evidence>
<feature type="domain" description="TonB-dependent receptor plug" evidence="12">
    <location>
        <begin position="126"/>
        <end position="246"/>
    </location>
</feature>
<dbReference type="InterPro" id="IPR039426">
    <property type="entry name" value="TonB-dep_rcpt-like"/>
</dbReference>
<protein>
    <submittedName>
        <fullName evidence="13">TonB-dependent receptor</fullName>
    </submittedName>
</protein>
<organism evidence="13 14">
    <name type="scientific">Pedobacter cryophilus</name>
    <dbReference type="NCBI Taxonomy" id="2571271"/>
    <lineage>
        <taxon>Bacteria</taxon>
        <taxon>Pseudomonadati</taxon>
        <taxon>Bacteroidota</taxon>
        <taxon>Sphingobacteriia</taxon>
        <taxon>Sphingobacteriales</taxon>
        <taxon>Sphingobacteriaceae</taxon>
        <taxon>Pedobacter</taxon>
    </lineage>
</organism>
<keyword evidence="13" id="KW-0675">Receptor</keyword>
<dbReference type="Proteomes" id="UP000308181">
    <property type="component" value="Unassembled WGS sequence"/>
</dbReference>
<evidence type="ECO:0000256" key="4">
    <source>
        <dbReference type="ARBA" id="ARBA00022692"/>
    </source>
</evidence>
<dbReference type="Gene3D" id="2.170.130.10">
    <property type="entry name" value="TonB-dependent receptor, plug domain"/>
    <property type="match status" value="1"/>
</dbReference>
<evidence type="ECO:0000256" key="7">
    <source>
        <dbReference type="ARBA" id="ARBA00023237"/>
    </source>
</evidence>
<comment type="similarity">
    <text evidence="8 9">Belongs to the TonB-dependent receptor family.</text>
</comment>
<evidence type="ECO:0000256" key="9">
    <source>
        <dbReference type="RuleBase" id="RU003357"/>
    </source>
</evidence>
<feature type="signal peptide" evidence="10">
    <location>
        <begin position="1"/>
        <end position="33"/>
    </location>
</feature>
<dbReference type="AlphaFoldDB" id="A0A4U1BUW5"/>
<dbReference type="RefSeq" id="WP_136827108.1">
    <property type="nucleotide sequence ID" value="NZ_SWBP01000005.1"/>
</dbReference>
<evidence type="ECO:0000259" key="12">
    <source>
        <dbReference type="Pfam" id="PF07715"/>
    </source>
</evidence>
<keyword evidence="4 8" id="KW-0812">Transmembrane</keyword>
<proteinExistence type="inferred from homology"/>
<evidence type="ECO:0000256" key="5">
    <source>
        <dbReference type="ARBA" id="ARBA00023077"/>
    </source>
</evidence>
<keyword evidence="5 9" id="KW-0798">TonB box</keyword>
<dbReference type="InterPro" id="IPR023996">
    <property type="entry name" value="TonB-dep_OMP_SusC/RagA"/>
</dbReference>
<dbReference type="InterPro" id="IPR037066">
    <property type="entry name" value="Plug_dom_sf"/>
</dbReference>
<evidence type="ECO:0000313" key="13">
    <source>
        <dbReference type="EMBL" id="TKB96241.1"/>
    </source>
</evidence>
<accession>A0A4U1BUW5</accession>
<dbReference type="InterPro" id="IPR008969">
    <property type="entry name" value="CarboxyPept-like_regulatory"/>
</dbReference>
<name>A0A4U1BUW5_9SPHI</name>